<keyword evidence="1" id="KW-1133">Transmembrane helix</keyword>
<keyword evidence="3" id="KW-1185">Reference proteome</keyword>
<feature type="transmembrane region" description="Helical" evidence="1">
    <location>
        <begin position="43"/>
        <end position="63"/>
    </location>
</feature>
<accession>A0A564Z6R9</accession>
<keyword evidence="1" id="KW-0812">Transmembrane</keyword>
<evidence type="ECO:0000313" key="2">
    <source>
        <dbReference type="EMBL" id="VUZ55112.1"/>
    </source>
</evidence>
<gene>
    <name evidence="2" type="ORF">WMSIL1_LOCUS13014</name>
</gene>
<organism evidence="2 3">
    <name type="scientific">Hymenolepis diminuta</name>
    <name type="common">Rat tapeworm</name>
    <dbReference type="NCBI Taxonomy" id="6216"/>
    <lineage>
        <taxon>Eukaryota</taxon>
        <taxon>Metazoa</taxon>
        <taxon>Spiralia</taxon>
        <taxon>Lophotrochozoa</taxon>
        <taxon>Platyhelminthes</taxon>
        <taxon>Cestoda</taxon>
        <taxon>Eucestoda</taxon>
        <taxon>Cyclophyllidea</taxon>
        <taxon>Hymenolepididae</taxon>
        <taxon>Hymenolepis</taxon>
    </lineage>
</organism>
<keyword evidence="1" id="KW-0472">Membrane</keyword>
<reference evidence="2 3" key="1">
    <citation type="submission" date="2019-07" db="EMBL/GenBank/DDBJ databases">
        <authorList>
            <person name="Jastrzebski P J."/>
            <person name="Paukszto L."/>
            <person name="Jastrzebski P J."/>
        </authorList>
    </citation>
    <scope>NUCLEOTIDE SEQUENCE [LARGE SCALE GENOMIC DNA]</scope>
    <source>
        <strain evidence="2 3">WMS-il1</strain>
    </source>
</reference>
<evidence type="ECO:0000256" key="1">
    <source>
        <dbReference type="SAM" id="Phobius"/>
    </source>
</evidence>
<dbReference type="AlphaFoldDB" id="A0A564Z6R9"/>
<evidence type="ECO:0000313" key="3">
    <source>
        <dbReference type="Proteomes" id="UP000321570"/>
    </source>
</evidence>
<name>A0A564Z6R9_HYMDI</name>
<dbReference type="Proteomes" id="UP000321570">
    <property type="component" value="Unassembled WGS sequence"/>
</dbReference>
<sequence>MQVGFSSMSTWNCSELSFFECSTLGSPFRLKSSFLKCKGENQFLQVFTFTISFLKVSLSILLLRLQYL</sequence>
<dbReference type="EMBL" id="CABIJS010000677">
    <property type="protein sequence ID" value="VUZ55112.1"/>
    <property type="molecule type" value="Genomic_DNA"/>
</dbReference>
<protein>
    <submittedName>
        <fullName evidence="2">Uncharacterized protein</fullName>
    </submittedName>
</protein>
<proteinExistence type="predicted"/>